<evidence type="ECO:0000313" key="2">
    <source>
        <dbReference type="Proteomes" id="UP000183868"/>
    </source>
</evidence>
<dbReference type="Proteomes" id="UP000183868">
    <property type="component" value="Chromosome"/>
</dbReference>
<reference evidence="1 2" key="1">
    <citation type="submission" date="2016-11" db="EMBL/GenBank/DDBJ databases">
        <title>Genomic analysis of Caldithrix abyssi and proposal of a novel bacterial phylum Caldithrichaeota.</title>
        <authorList>
            <person name="Kublanov I."/>
            <person name="Sigalova O."/>
            <person name="Gavrilov S."/>
            <person name="Lebedinsky A."/>
            <person name="Ivanova N."/>
            <person name="Daum C."/>
            <person name="Reddy T."/>
            <person name="Klenk H.P."/>
            <person name="Goker M."/>
            <person name="Reva O."/>
            <person name="Miroshnichenko M."/>
            <person name="Kyprides N."/>
            <person name="Woyke T."/>
            <person name="Gelfand M."/>
        </authorList>
    </citation>
    <scope>NUCLEOTIDE SEQUENCE [LARGE SCALE GENOMIC DNA]</scope>
    <source>
        <strain evidence="1 2">LF13</strain>
    </source>
</reference>
<dbReference type="KEGG" id="caby:Cabys_939"/>
<accession>A0A1J1C6Q6</accession>
<dbReference type="AlphaFoldDB" id="A0A1J1C6Q6"/>
<organism evidence="1 2">
    <name type="scientific">Caldithrix abyssi DSM 13497</name>
    <dbReference type="NCBI Taxonomy" id="880073"/>
    <lineage>
        <taxon>Bacteria</taxon>
        <taxon>Pseudomonadati</taxon>
        <taxon>Calditrichota</taxon>
        <taxon>Calditrichia</taxon>
        <taxon>Calditrichales</taxon>
        <taxon>Calditrichaceae</taxon>
        <taxon>Caldithrix</taxon>
    </lineage>
</organism>
<proteinExistence type="predicted"/>
<protein>
    <submittedName>
        <fullName evidence="1">Uncharacterized protein</fullName>
    </submittedName>
</protein>
<name>A0A1J1C6Q6_CALAY</name>
<gene>
    <name evidence="1" type="ORF">Cabys_939</name>
</gene>
<evidence type="ECO:0000313" key="1">
    <source>
        <dbReference type="EMBL" id="APF17690.1"/>
    </source>
</evidence>
<sequence length="43" mass="5237">MALSEKSKINAKRWYPPCAGRLSWLVFLLHHPFYFIKNLRTRF</sequence>
<dbReference type="EMBL" id="CP018099">
    <property type="protein sequence ID" value="APF17690.1"/>
    <property type="molecule type" value="Genomic_DNA"/>
</dbReference>